<protein>
    <submittedName>
        <fullName evidence="1">Uncharacterized protein</fullName>
    </submittedName>
</protein>
<name>A0AAV0XM41_9HEMI</name>
<dbReference type="AlphaFoldDB" id="A0AAV0XM41"/>
<dbReference type="EMBL" id="CARXXK010000005">
    <property type="protein sequence ID" value="CAI6369193.1"/>
    <property type="molecule type" value="Genomic_DNA"/>
</dbReference>
<evidence type="ECO:0000313" key="2">
    <source>
        <dbReference type="Proteomes" id="UP001160148"/>
    </source>
</evidence>
<reference evidence="1 2" key="1">
    <citation type="submission" date="2023-01" db="EMBL/GenBank/DDBJ databases">
        <authorList>
            <person name="Whitehead M."/>
        </authorList>
    </citation>
    <scope>NUCLEOTIDE SEQUENCE [LARGE SCALE GENOMIC DNA]</scope>
</reference>
<gene>
    <name evidence="1" type="ORF">MEUPH1_LOCUS23460</name>
</gene>
<accession>A0AAV0XM41</accession>
<proteinExistence type="predicted"/>
<organism evidence="1 2">
    <name type="scientific">Macrosiphum euphorbiae</name>
    <name type="common">potato aphid</name>
    <dbReference type="NCBI Taxonomy" id="13131"/>
    <lineage>
        <taxon>Eukaryota</taxon>
        <taxon>Metazoa</taxon>
        <taxon>Ecdysozoa</taxon>
        <taxon>Arthropoda</taxon>
        <taxon>Hexapoda</taxon>
        <taxon>Insecta</taxon>
        <taxon>Pterygota</taxon>
        <taxon>Neoptera</taxon>
        <taxon>Paraneoptera</taxon>
        <taxon>Hemiptera</taxon>
        <taxon>Sternorrhyncha</taxon>
        <taxon>Aphidomorpha</taxon>
        <taxon>Aphidoidea</taxon>
        <taxon>Aphididae</taxon>
        <taxon>Macrosiphini</taxon>
        <taxon>Macrosiphum</taxon>
    </lineage>
</organism>
<comment type="caution">
    <text evidence="1">The sequence shown here is derived from an EMBL/GenBank/DDBJ whole genome shotgun (WGS) entry which is preliminary data.</text>
</comment>
<keyword evidence="2" id="KW-1185">Reference proteome</keyword>
<dbReference type="Proteomes" id="UP001160148">
    <property type="component" value="Unassembled WGS sequence"/>
</dbReference>
<evidence type="ECO:0000313" key="1">
    <source>
        <dbReference type="EMBL" id="CAI6369193.1"/>
    </source>
</evidence>
<sequence>MNTQLMEAGILVVYLSLDRFPTIASFQHINHHHSMSKGIILITELGSTKYGDRPSKTLFSHKTNTSHRQQSTLEMNTQFSYGIARDNRFCS</sequence>